<dbReference type="AlphaFoldDB" id="A0A075FRQ2"/>
<sequence length="121" mass="14214">MMGDFRAFDFRGLVAPLLYQDFSEKNSMHFGNLNEAQFTLFWKCWENNLRVINDIIPIILRNKTYGPPMKIFMYGLIKAGTWAIMRYLRGLCKDLFNGRMPDEIIEKYARSRSVTAPAYTK</sequence>
<evidence type="ECO:0000313" key="1">
    <source>
        <dbReference type="EMBL" id="AIE94360.1"/>
    </source>
</evidence>
<dbReference type="EMBL" id="KF900421">
    <property type="protein sequence ID" value="AIE94360.1"/>
    <property type="molecule type" value="Genomic_DNA"/>
</dbReference>
<name>A0A075FRQ2_9ARCH</name>
<accession>A0A075FRQ2</accession>
<reference evidence="1" key="1">
    <citation type="journal article" date="2014" name="Genome Biol. Evol.">
        <title>Pangenome evidence for extensive interdomain horizontal transfer affecting lineage core and shell genes in uncultured planktonic thaumarchaeota and euryarchaeota.</title>
        <authorList>
            <person name="Deschamps P."/>
            <person name="Zivanovic Y."/>
            <person name="Moreira D."/>
            <person name="Rodriguez-Valera F."/>
            <person name="Lopez-Garcia P."/>
        </authorList>
    </citation>
    <scope>NUCLEOTIDE SEQUENCE</scope>
</reference>
<protein>
    <submittedName>
        <fullName evidence="1">Fe-S oxidoreductase</fullName>
    </submittedName>
</protein>
<proteinExistence type="predicted"/>
<organism evidence="1">
    <name type="scientific">uncultured marine thaumarchaeote AD1000_45_G09</name>
    <dbReference type="NCBI Taxonomy" id="1455919"/>
    <lineage>
        <taxon>Archaea</taxon>
        <taxon>Nitrososphaerota</taxon>
        <taxon>environmental samples</taxon>
    </lineage>
</organism>